<organism evidence="1 2">
    <name type="scientific">Pangasius djambal</name>
    <dbReference type="NCBI Taxonomy" id="1691987"/>
    <lineage>
        <taxon>Eukaryota</taxon>
        <taxon>Metazoa</taxon>
        <taxon>Chordata</taxon>
        <taxon>Craniata</taxon>
        <taxon>Vertebrata</taxon>
        <taxon>Euteleostomi</taxon>
        <taxon>Actinopterygii</taxon>
        <taxon>Neopterygii</taxon>
        <taxon>Teleostei</taxon>
        <taxon>Ostariophysi</taxon>
        <taxon>Siluriformes</taxon>
        <taxon>Pangasiidae</taxon>
        <taxon>Pangasius</taxon>
    </lineage>
</organism>
<evidence type="ECO:0000313" key="1">
    <source>
        <dbReference type="EMBL" id="MCJ8728513.1"/>
    </source>
</evidence>
<name>A0ACC5XYT2_9TELE</name>
<sequence>MFTWPFSLRQEAVVVALQHSRMQLLLLEVHTVSLLQSSIQLAVQVVTVTASVFFSYEGKRVMKFYKMYFWLLTLK</sequence>
<keyword evidence="2" id="KW-1185">Reference proteome</keyword>
<accession>A0ACC5XYT2</accession>
<reference evidence="1" key="1">
    <citation type="submission" date="2020-02" db="EMBL/GenBank/DDBJ databases">
        <title>Genome sequencing of the panga catfish, Pangasius djambal.</title>
        <authorList>
            <person name="Wen M."/>
            <person name="Zahm M."/>
            <person name="Roques C."/>
            <person name="Cabau C."/>
            <person name="Klopp C."/>
            <person name="Donnadieu C."/>
            <person name="Jouanno E."/>
            <person name="Avarre J.-C."/>
            <person name="Campet M."/>
            <person name="Ha T."/>
            <person name="Dugue R."/>
            <person name="Lampietro C."/>
            <person name="Louis A."/>
            <person name="Herpin A."/>
            <person name="Echchiki A."/>
            <person name="Berthelot C."/>
            <person name="Parey E."/>
            <person name="Roest-Crollius H."/>
            <person name="Braasch I."/>
            <person name="Postlethwait J.H."/>
            <person name="Bobe J."/>
            <person name="Montfort J."/>
            <person name="Bouchez O."/>
            <person name="Begum T."/>
            <person name="Schartl M."/>
            <person name="Gustiano R."/>
            <person name="Guiguen Y."/>
        </authorList>
    </citation>
    <scope>NUCLEOTIDE SEQUENCE</scope>
    <source>
        <strain evidence="1">Pdj_M5554</strain>
    </source>
</reference>
<gene>
    <name evidence="1" type="ORF">PDJAM_G00005200</name>
</gene>
<evidence type="ECO:0000313" key="2">
    <source>
        <dbReference type="Proteomes" id="UP000830395"/>
    </source>
</evidence>
<comment type="caution">
    <text evidence="1">The sequence shown here is derived from an EMBL/GenBank/DDBJ whole genome shotgun (WGS) entry which is preliminary data.</text>
</comment>
<protein>
    <submittedName>
        <fullName evidence="1">Uncharacterized protein</fullName>
    </submittedName>
</protein>
<dbReference type="Proteomes" id="UP000830395">
    <property type="component" value="Chromosome 1"/>
</dbReference>
<dbReference type="EMBL" id="CM040975">
    <property type="protein sequence ID" value="MCJ8728513.1"/>
    <property type="molecule type" value="Genomic_DNA"/>
</dbReference>
<proteinExistence type="predicted"/>